<reference evidence="11" key="1">
    <citation type="submission" date="2021-06" db="EMBL/GenBank/DDBJ databases">
        <title>Elioraea tepida, sp. nov., a moderately thermophilic aerobic anoxygenic phototrophic bacterium isolated from an alkaline siliceous hot spring mat community in Yellowstone National Park, WY, USA.</title>
        <authorList>
            <person name="Saini M.K."/>
            <person name="Yoshida S."/>
            <person name="Sebastian A."/>
            <person name="Hirose S."/>
            <person name="Hara E."/>
            <person name="Tamaki H."/>
            <person name="Soulier N.T."/>
            <person name="Albert I."/>
            <person name="Hanada S."/>
            <person name="Bryant D.A."/>
            <person name="Tank M."/>
        </authorList>
    </citation>
    <scope>NUCLEOTIDE SEQUENCE</scope>
    <source>
        <strain evidence="11">MS-P2</strain>
    </source>
</reference>
<comment type="subunit">
    <text evidence="9">The complex comprises the extracytoplasmic solute receptor protein and the two transmembrane proteins.</text>
</comment>
<comment type="similarity">
    <text evidence="8 9">Belongs to the TRAP transporter small permease family.</text>
</comment>
<comment type="subcellular location">
    <subcellularLocation>
        <location evidence="1 9">Cell inner membrane</location>
        <topology evidence="1 9">Multi-pass membrane protein</topology>
    </subcellularLocation>
</comment>
<dbReference type="RefSeq" id="WP_218284438.1">
    <property type="nucleotide sequence ID" value="NZ_CP076448.1"/>
</dbReference>
<keyword evidence="3" id="KW-1003">Cell membrane</keyword>
<evidence type="ECO:0000256" key="8">
    <source>
        <dbReference type="ARBA" id="ARBA00038436"/>
    </source>
</evidence>
<evidence type="ECO:0000313" key="11">
    <source>
        <dbReference type="EMBL" id="QXM23571.1"/>
    </source>
</evidence>
<dbReference type="Pfam" id="PF04290">
    <property type="entry name" value="DctQ"/>
    <property type="match status" value="1"/>
</dbReference>
<keyword evidence="5 9" id="KW-0812">Transmembrane</keyword>
<dbReference type="GO" id="GO:0022857">
    <property type="term" value="F:transmembrane transporter activity"/>
    <property type="evidence" value="ECO:0007669"/>
    <property type="project" value="UniProtKB-UniRule"/>
</dbReference>
<evidence type="ECO:0000256" key="6">
    <source>
        <dbReference type="ARBA" id="ARBA00022989"/>
    </source>
</evidence>
<sequence length="179" mass="19601">MRALIRFASIADRLSAASARLATAAVLLAVLISAGNATSRYALGLTSNAWLEVQWYLFAAIALLGAAETLKRGAHVRVDLLYVLAGERGRLAIDLFGLVVFLLPGMILLGWLSWPFFWESWIRNEFSNNPGGLYRWPVKALLPLGFALVALQGLAELAKRIAALAGAYRLDTTYNRLLQ</sequence>
<dbReference type="GO" id="GO:0005886">
    <property type="term" value="C:plasma membrane"/>
    <property type="evidence" value="ECO:0007669"/>
    <property type="project" value="UniProtKB-SubCell"/>
</dbReference>
<organism evidence="11 12">
    <name type="scientific">Elioraea tepida</name>
    <dbReference type="NCBI Taxonomy" id="2843330"/>
    <lineage>
        <taxon>Bacteria</taxon>
        <taxon>Pseudomonadati</taxon>
        <taxon>Pseudomonadota</taxon>
        <taxon>Alphaproteobacteria</taxon>
        <taxon>Acetobacterales</taxon>
        <taxon>Elioraeaceae</taxon>
        <taxon>Elioraea</taxon>
    </lineage>
</organism>
<keyword evidence="4 9" id="KW-0997">Cell inner membrane</keyword>
<dbReference type="EMBL" id="CP076448">
    <property type="protein sequence ID" value="QXM23571.1"/>
    <property type="molecule type" value="Genomic_DNA"/>
</dbReference>
<keyword evidence="7 9" id="KW-0472">Membrane</keyword>
<feature type="transmembrane region" description="Helical" evidence="9">
    <location>
        <begin position="91"/>
        <end position="114"/>
    </location>
</feature>
<evidence type="ECO:0000256" key="5">
    <source>
        <dbReference type="ARBA" id="ARBA00022692"/>
    </source>
</evidence>
<feature type="domain" description="Tripartite ATP-independent periplasmic transporters DctQ component" evidence="10">
    <location>
        <begin position="31"/>
        <end position="161"/>
    </location>
</feature>
<protein>
    <recommendedName>
        <fullName evidence="9">TRAP transporter small permease protein</fullName>
    </recommendedName>
</protein>
<dbReference type="InterPro" id="IPR055348">
    <property type="entry name" value="DctQ"/>
</dbReference>
<feature type="transmembrane region" description="Helical" evidence="9">
    <location>
        <begin position="134"/>
        <end position="151"/>
    </location>
</feature>
<name>A0A975U1S2_9PROT</name>
<dbReference type="InterPro" id="IPR007387">
    <property type="entry name" value="TRAP_DctQ"/>
</dbReference>
<dbReference type="AlphaFoldDB" id="A0A975U1S2"/>
<dbReference type="PANTHER" id="PTHR35011:SF4">
    <property type="entry name" value="SLL1102 PROTEIN"/>
    <property type="match status" value="1"/>
</dbReference>
<dbReference type="KEGG" id="elio:KO353_09555"/>
<dbReference type="Proteomes" id="UP000694001">
    <property type="component" value="Chromosome"/>
</dbReference>
<keyword evidence="12" id="KW-1185">Reference proteome</keyword>
<evidence type="ECO:0000256" key="2">
    <source>
        <dbReference type="ARBA" id="ARBA00022448"/>
    </source>
</evidence>
<evidence type="ECO:0000256" key="9">
    <source>
        <dbReference type="RuleBase" id="RU369079"/>
    </source>
</evidence>
<keyword evidence="6 9" id="KW-1133">Transmembrane helix</keyword>
<evidence type="ECO:0000256" key="7">
    <source>
        <dbReference type="ARBA" id="ARBA00023136"/>
    </source>
</evidence>
<evidence type="ECO:0000313" key="12">
    <source>
        <dbReference type="Proteomes" id="UP000694001"/>
    </source>
</evidence>
<evidence type="ECO:0000256" key="1">
    <source>
        <dbReference type="ARBA" id="ARBA00004429"/>
    </source>
</evidence>
<proteinExistence type="inferred from homology"/>
<gene>
    <name evidence="11" type="ORF">KO353_09555</name>
</gene>
<comment type="function">
    <text evidence="9">Part of the tripartite ATP-independent periplasmic (TRAP) transport system.</text>
</comment>
<feature type="transmembrane region" description="Helical" evidence="9">
    <location>
        <begin position="53"/>
        <end position="70"/>
    </location>
</feature>
<keyword evidence="2 9" id="KW-0813">Transport</keyword>
<evidence type="ECO:0000256" key="4">
    <source>
        <dbReference type="ARBA" id="ARBA00022519"/>
    </source>
</evidence>
<evidence type="ECO:0000256" key="3">
    <source>
        <dbReference type="ARBA" id="ARBA00022475"/>
    </source>
</evidence>
<accession>A0A975U1S2</accession>
<evidence type="ECO:0000259" key="10">
    <source>
        <dbReference type="Pfam" id="PF04290"/>
    </source>
</evidence>
<comment type="caution">
    <text evidence="9">Lacks conserved residue(s) required for the propagation of feature annotation.</text>
</comment>
<dbReference type="PANTHER" id="PTHR35011">
    <property type="entry name" value="2,3-DIKETO-L-GULONATE TRAP TRANSPORTER SMALL PERMEASE PROTEIN YIAM"/>
    <property type="match status" value="1"/>
</dbReference>